<dbReference type="InterPro" id="IPR012337">
    <property type="entry name" value="RNaseH-like_sf"/>
</dbReference>
<dbReference type="SUPFAM" id="SSF53098">
    <property type="entry name" value="Ribonuclease H-like"/>
    <property type="match status" value="1"/>
</dbReference>
<dbReference type="STRING" id="6182.A0A4Z2DK50"/>
<dbReference type="GO" id="GO:0015074">
    <property type="term" value="P:DNA integration"/>
    <property type="evidence" value="ECO:0007669"/>
    <property type="project" value="InterPro"/>
</dbReference>
<dbReference type="InterPro" id="IPR036397">
    <property type="entry name" value="RNaseH_sf"/>
</dbReference>
<keyword evidence="3" id="KW-1185">Reference proteome</keyword>
<dbReference type="InterPro" id="IPR001584">
    <property type="entry name" value="Integrase_cat-core"/>
</dbReference>
<dbReference type="PROSITE" id="PS50994">
    <property type="entry name" value="INTEGRASE"/>
    <property type="match status" value="1"/>
</dbReference>
<accession>A0A4Z2DK50</accession>
<comment type="caution">
    <text evidence="2">The sequence shown here is derived from an EMBL/GenBank/DDBJ whole genome shotgun (WGS) entry which is preliminary data.</text>
</comment>
<feature type="domain" description="Integrase catalytic" evidence="1">
    <location>
        <begin position="1"/>
        <end position="77"/>
    </location>
</feature>
<dbReference type="OrthoDB" id="7758825at2759"/>
<dbReference type="Gene3D" id="3.30.420.10">
    <property type="entry name" value="Ribonuclease H-like superfamily/Ribonuclease H"/>
    <property type="match status" value="1"/>
</dbReference>
<evidence type="ECO:0000259" key="1">
    <source>
        <dbReference type="PROSITE" id="PS50994"/>
    </source>
</evidence>
<dbReference type="EMBL" id="SKCS01000102">
    <property type="protein sequence ID" value="TNN16866.1"/>
    <property type="molecule type" value="Genomic_DNA"/>
</dbReference>
<gene>
    <name evidence="2" type="ORF">EWB00_000088</name>
</gene>
<dbReference type="AlphaFoldDB" id="A0A4Z2DK50"/>
<organism evidence="2 3">
    <name type="scientific">Schistosoma japonicum</name>
    <name type="common">Blood fluke</name>
    <dbReference type="NCBI Taxonomy" id="6182"/>
    <lineage>
        <taxon>Eukaryota</taxon>
        <taxon>Metazoa</taxon>
        <taxon>Spiralia</taxon>
        <taxon>Lophotrochozoa</taxon>
        <taxon>Platyhelminthes</taxon>
        <taxon>Trematoda</taxon>
        <taxon>Digenea</taxon>
        <taxon>Strigeidida</taxon>
        <taxon>Schistosomatoidea</taxon>
        <taxon>Schistosomatidae</taxon>
        <taxon>Schistosoma</taxon>
    </lineage>
</organism>
<sequence>IYYALIIIDSCLKWLEVLFATSSNPDFTIQVLRKVFSREGLPSVLVTGNRPHFSAESSTTWLKGIGCKYLCTAPRHP</sequence>
<protein>
    <recommendedName>
        <fullName evidence="1">Integrase catalytic domain-containing protein</fullName>
    </recommendedName>
</protein>
<evidence type="ECO:0000313" key="2">
    <source>
        <dbReference type="EMBL" id="TNN16866.1"/>
    </source>
</evidence>
<feature type="non-terminal residue" evidence="2">
    <location>
        <position position="1"/>
    </location>
</feature>
<proteinExistence type="predicted"/>
<dbReference type="GO" id="GO:0003676">
    <property type="term" value="F:nucleic acid binding"/>
    <property type="evidence" value="ECO:0007669"/>
    <property type="project" value="InterPro"/>
</dbReference>
<evidence type="ECO:0000313" key="3">
    <source>
        <dbReference type="Proteomes" id="UP000311919"/>
    </source>
</evidence>
<feature type="non-terminal residue" evidence="2">
    <location>
        <position position="77"/>
    </location>
</feature>
<dbReference type="Proteomes" id="UP000311919">
    <property type="component" value="Unassembled WGS sequence"/>
</dbReference>
<reference evidence="2 3" key="1">
    <citation type="submission" date="2019-03" db="EMBL/GenBank/DDBJ databases">
        <title>An improved genome assembly of the fluke Schistosoma japonicum.</title>
        <authorList>
            <person name="Hu W."/>
            <person name="Luo F."/>
            <person name="Yin M."/>
            <person name="Mo X."/>
            <person name="Sun C."/>
            <person name="Wu Q."/>
            <person name="Zhu B."/>
            <person name="Xiang M."/>
            <person name="Wang J."/>
            <person name="Wang Y."/>
            <person name="Zhang T."/>
            <person name="Xu B."/>
            <person name="Zheng H."/>
            <person name="Feng Z."/>
        </authorList>
    </citation>
    <scope>NUCLEOTIDE SEQUENCE [LARGE SCALE GENOMIC DNA]</scope>
    <source>
        <strain evidence="2">HuSjv2</strain>
        <tissue evidence="2">Worms</tissue>
    </source>
</reference>
<name>A0A4Z2DK50_SCHJA</name>